<proteinExistence type="predicted"/>
<reference evidence="1" key="1">
    <citation type="submission" date="2020-10" db="EMBL/GenBank/DDBJ databases">
        <authorList>
            <person name="Gilroy R."/>
        </authorList>
    </citation>
    <scope>NUCLEOTIDE SEQUENCE</scope>
    <source>
        <strain evidence="1">17213</strain>
    </source>
</reference>
<reference evidence="1" key="2">
    <citation type="journal article" date="2021" name="PeerJ">
        <title>Extensive microbial diversity within the chicken gut microbiome revealed by metagenomics and culture.</title>
        <authorList>
            <person name="Gilroy R."/>
            <person name="Ravi A."/>
            <person name="Getino M."/>
            <person name="Pursley I."/>
            <person name="Horton D.L."/>
            <person name="Alikhan N.F."/>
            <person name="Baker D."/>
            <person name="Gharbi K."/>
            <person name="Hall N."/>
            <person name="Watson M."/>
            <person name="Adriaenssens E.M."/>
            <person name="Foster-Nyarko E."/>
            <person name="Jarju S."/>
            <person name="Secka A."/>
            <person name="Antonio M."/>
            <person name="Oren A."/>
            <person name="Chaudhuri R.R."/>
            <person name="La Ragione R."/>
            <person name="Hildebrand F."/>
            <person name="Pallen M.J."/>
        </authorList>
    </citation>
    <scope>NUCLEOTIDE SEQUENCE</scope>
    <source>
        <strain evidence="1">17213</strain>
    </source>
</reference>
<evidence type="ECO:0000313" key="2">
    <source>
        <dbReference type="Proteomes" id="UP000823631"/>
    </source>
</evidence>
<protein>
    <submittedName>
        <fullName evidence="1">Uncharacterized protein</fullName>
    </submittedName>
</protein>
<gene>
    <name evidence="1" type="ORF">IAB19_09770</name>
</gene>
<dbReference type="Proteomes" id="UP000823631">
    <property type="component" value="Unassembled WGS sequence"/>
</dbReference>
<organism evidence="1 2">
    <name type="scientific">Candidatus Avisuccinivibrio stercorigallinarum</name>
    <dbReference type="NCBI Taxonomy" id="2840704"/>
    <lineage>
        <taxon>Bacteria</taxon>
        <taxon>Pseudomonadati</taxon>
        <taxon>Pseudomonadota</taxon>
        <taxon>Gammaproteobacteria</taxon>
        <taxon>Aeromonadales</taxon>
        <taxon>Succinivibrionaceae</taxon>
        <taxon>Succinivibrionaceae incertae sedis</taxon>
        <taxon>Candidatus Avisuccinivibrio</taxon>
    </lineage>
</organism>
<dbReference type="EMBL" id="JADINH010000194">
    <property type="protein sequence ID" value="MBO8416656.1"/>
    <property type="molecule type" value="Genomic_DNA"/>
</dbReference>
<sequence length="268" mass="29977">MTGFIAYDKKHGGVYAKFCISRRDGRKVYKTCVSLGRVLDIEHNIFRNRSRGVYTFDPKTGEYGSPDPSFVPEEQPRGQKRAELWLDFGDAFFLDSFIKSSGFGSCLEAAGSSQDTLQALLLFTLIRGSQADLAEAEIWFEGSYARIMYPQAKLTLQQQYACLDFLTSEGVQHSIAEAYCSKFGDADFKLDKCPLPGCMFLQLMAQVLAKKLELLICKNGEPLSCQLAELRNQKCTVRSTQVRPEKPTAAQAALYQLAGICCPDKLRR</sequence>
<comment type="caution">
    <text evidence="1">The sequence shown here is derived from an EMBL/GenBank/DDBJ whole genome shotgun (WGS) entry which is preliminary data.</text>
</comment>
<name>A0A9D9DFW7_9GAMM</name>
<accession>A0A9D9DFW7</accession>
<dbReference type="AlphaFoldDB" id="A0A9D9DFW7"/>
<evidence type="ECO:0000313" key="1">
    <source>
        <dbReference type="EMBL" id="MBO8416656.1"/>
    </source>
</evidence>